<proteinExistence type="predicted"/>
<accession>A0A3N4NP01</accession>
<comment type="caution">
    <text evidence="1">The sequence shown here is derived from an EMBL/GenBank/DDBJ whole genome shotgun (WGS) entry which is preliminary data.</text>
</comment>
<sequence length="284" mass="32945">MQIIRFFLLIASGIIILSCSSTKKIDNEIQEQFYSLSRKANVNLHSVESFLKNLSQLPIRQREDSLIKYMSKGWMPAYNFQFKEVSYTYKNAKGKKYKISFWVSPDYLSIGTNQNFVRMPLTPQTAQKLADQFHSVLPTTKMVNKIYEKATIKLSPIPLTENRDSLSTFVKHHFLIQQQLKYNIPNGIVAGIKKDVVQSNAVLSNPKPNRVAIYGWHKLDGKPIQPLYTGHVDWYVDYSHGIRLVYEKMLINNQVFFVKDVLNNSELSRSICDEGNCRFMRYNN</sequence>
<dbReference type="OrthoDB" id="262081at2"/>
<evidence type="ECO:0000313" key="2">
    <source>
        <dbReference type="Proteomes" id="UP000270856"/>
    </source>
</evidence>
<dbReference type="EMBL" id="RPFJ01000031">
    <property type="protein sequence ID" value="RPD93289.1"/>
    <property type="molecule type" value="Genomic_DNA"/>
</dbReference>
<evidence type="ECO:0008006" key="3">
    <source>
        <dbReference type="Google" id="ProtNLM"/>
    </source>
</evidence>
<dbReference type="RefSeq" id="WP_123898905.1">
    <property type="nucleotide sequence ID" value="NZ_RPFJ01000031.1"/>
</dbReference>
<dbReference type="AlphaFoldDB" id="A0A3N4NP01"/>
<organism evidence="1 2">
    <name type="scientific">Aureibaculum marinum</name>
    <dbReference type="NCBI Taxonomy" id="2487930"/>
    <lineage>
        <taxon>Bacteria</taxon>
        <taxon>Pseudomonadati</taxon>
        <taxon>Bacteroidota</taxon>
        <taxon>Flavobacteriia</taxon>
        <taxon>Flavobacteriales</taxon>
        <taxon>Flavobacteriaceae</taxon>
        <taxon>Aureibaculum</taxon>
    </lineage>
</organism>
<name>A0A3N4NP01_9FLAO</name>
<evidence type="ECO:0000313" key="1">
    <source>
        <dbReference type="EMBL" id="RPD93289.1"/>
    </source>
</evidence>
<reference evidence="1 2" key="1">
    <citation type="submission" date="2018-11" db="EMBL/GenBank/DDBJ databases">
        <title>Aureibaculum marinum gen. nov., sp. nov., a member of the family Flavobacteriaceae isolated from the Bohai Sea.</title>
        <authorList>
            <person name="Ji X."/>
        </authorList>
    </citation>
    <scope>NUCLEOTIDE SEQUENCE [LARGE SCALE GENOMIC DNA]</scope>
    <source>
        <strain evidence="1 2">BH-SD17</strain>
    </source>
</reference>
<dbReference type="Proteomes" id="UP000270856">
    <property type="component" value="Unassembled WGS sequence"/>
</dbReference>
<dbReference type="PROSITE" id="PS51257">
    <property type="entry name" value="PROKAR_LIPOPROTEIN"/>
    <property type="match status" value="1"/>
</dbReference>
<keyword evidence="2" id="KW-1185">Reference proteome</keyword>
<gene>
    <name evidence="1" type="ORF">EGM88_13260</name>
</gene>
<protein>
    <recommendedName>
        <fullName evidence="3">Lipoprotein</fullName>
    </recommendedName>
</protein>